<gene>
    <name evidence="10" type="ordered locus">Ppro_0570</name>
</gene>
<dbReference type="PROSITE" id="PS01096">
    <property type="entry name" value="PPIC_PPIASE_1"/>
    <property type="match status" value="1"/>
</dbReference>
<evidence type="ECO:0000256" key="5">
    <source>
        <dbReference type="ARBA" id="ARBA00041926"/>
    </source>
</evidence>
<accession>A1ALI1</accession>
<dbReference type="AlphaFoldDB" id="A1ALI1"/>
<evidence type="ECO:0000259" key="9">
    <source>
        <dbReference type="PROSITE" id="PS50198"/>
    </source>
</evidence>
<dbReference type="Pfam" id="PF13616">
    <property type="entry name" value="Rotamase_3"/>
    <property type="match status" value="1"/>
</dbReference>
<dbReference type="PANTHER" id="PTHR43629:SF2">
    <property type="entry name" value="RHODANESE-LIKE_PPIC DOMAIN-CONTAINING PROTEIN 12, CHLOROPLASTIC"/>
    <property type="match status" value="1"/>
</dbReference>
<dbReference type="GO" id="GO:0003755">
    <property type="term" value="F:peptidyl-prolyl cis-trans isomerase activity"/>
    <property type="evidence" value="ECO:0007669"/>
    <property type="project" value="UniProtKB-KW"/>
</dbReference>
<dbReference type="STRING" id="338966.Ppro_0570"/>
<dbReference type="InterPro" id="IPR052204">
    <property type="entry name" value="PpiC/parvulin_rotamase"/>
</dbReference>
<dbReference type="InterPro" id="IPR000297">
    <property type="entry name" value="PPIase_PpiC"/>
</dbReference>
<dbReference type="InterPro" id="IPR023058">
    <property type="entry name" value="PPIase_PpiC_CS"/>
</dbReference>
<dbReference type="HOGENOM" id="CLU_1141740_0_0_7"/>
<dbReference type="InterPro" id="IPR009839">
    <property type="entry name" value="SseB_N"/>
</dbReference>
<keyword evidence="11" id="KW-1185">Reference proteome</keyword>
<evidence type="ECO:0000256" key="1">
    <source>
        <dbReference type="ARBA" id="ARBA00004496"/>
    </source>
</evidence>
<dbReference type="PROSITE" id="PS50198">
    <property type="entry name" value="PPIC_PPIASE_2"/>
    <property type="match status" value="1"/>
</dbReference>
<keyword evidence="3" id="KW-0963">Cytoplasm</keyword>
<dbReference type="SUPFAM" id="SSF54534">
    <property type="entry name" value="FKBP-like"/>
    <property type="match status" value="1"/>
</dbReference>
<dbReference type="KEGG" id="ppd:Ppro_0570"/>
<keyword evidence="8" id="KW-0697">Rotamase</keyword>
<comment type="similarity">
    <text evidence="2">Belongs to the PpiC/parvulin rotamase family.</text>
</comment>
<comment type="subcellular location">
    <subcellularLocation>
        <location evidence="1">Cytoplasm</location>
    </subcellularLocation>
</comment>
<dbReference type="GO" id="GO:0005737">
    <property type="term" value="C:cytoplasm"/>
    <property type="evidence" value="ECO:0007669"/>
    <property type="project" value="UniProtKB-SubCell"/>
</dbReference>
<sequence>MPATARHILVDTEDLCLKLKTEIEAGADFADVARRESSCPSRQQGGDLGTFNPGQMVPEFDHAVFTGEVNKLLGPVQTQFGYHLIEVTRRWEEAAAEASPAENALDRALAALHQDVNDPKAQSAFYGTFLNTTFCVPTLDSKELDGEEAGAEERVLPLVLEADGTRYLIVFSSEARLTEWAGRSVDWAPVPGHVLATTAMPPLHIAMNVGTEYSKQFNPEEIAWLREVVKRSRQTESGEEQTN</sequence>
<dbReference type="InterPro" id="IPR046357">
    <property type="entry name" value="PPIase_dom_sf"/>
</dbReference>
<protein>
    <recommendedName>
        <fullName evidence="4">Peptidyl-prolyl cis-trans isomerase C</fullName>
    </recommendedName>
    <alternativeName>
        <fullName evidence="6">Parvulin</fullName>
    </alternativeName>
    <alternativeName>
        <fullName evidence="5">Rotamase C</fullName>
    </alternativeName>
</protein>
<keyword evidence="8 10" id="KW-0413">Isomerase</keyword>
<dbReference type="EMBL" id="CP000482">
    <property type="protein sequence ID" value="ABK98201.1"/>
    <property type="molecule type" value="Genomic_DNA"/>
</dbReference>
<evidence type="ECO:0000256" key="3">
    <source>
        <dbReference type="ARBA" id="ARBA00022490"/>
    </source>
</evidence>
<dbReference type="Proteomes" id="UP000006732">
    <property type="component" value="Chromosome"/>
</dbReference>
<feature type="domain" description="PpiC" evidence="9">
    <location>
        <begin position="1"/>
        <end position="89"/>
    </location>
</feature>
<reference evidence="10 11" key="1">
    <citation type="submission" date="2006-10" db="EMBL/GenBank/DDBJ databases">
        <title>Complete sequence of chromosome of Pelobacter propionicus DSM 2379.</title>
        <authorList>
            <consortium name="US DOE Joint Genome Institute"/>
            <person name="Copeland A."/>
            <person name="Lucas S."/>
            <person name="Lapidus A."/>
            <person name="Barry K."/>
            <person name="Detter J.C."/>
            <person name="Glavina del Rio T."/>
            <person name="Hammon N."/>
            <person name="Israni S."/>
            <person name="Dalin E."/>
            <person name="Tice H."/>
            <person name="Pitluck S."/>
            <person name="Saunders E."/>
            <person name="Brettin T."/>
            <person name="Bruce D."/>
            <person name="Han C."/>
            <person name="Tapia R."/>
            <person name="Schmutz J."/>
            <person name="Larimer F."/>
            <person name="Land M."/>
            <person name="Hauser L."/>
            <person name="Kyrpides N."/>
            <person name="Kim E."/>
            <person name="Lovley D."/>
            <person name="Richardson P."/>
        </authorList>
    </citation>
    <scope>NUCLEOTIDE SEQUENCE [LARGE SCALE GENOMIC DNA]</scope>
    <source>
        <strain evidence="11">DSM 2379 / NBRC 103807 / OttBd1</strain>
    </source>
</reference>
<name>A1ALI1_PELPD</name>
<evidence type="ECO:0000313" key="11">
    <source>
        <dbReference type="Proteomes" id="UP000006732"/>
    </source>
</evidence>
<dbReference type="eggNOG" id="COG0760">
    <property type="taxonomic scope" value="Bacteria"/>
</dbReference>
<evidence type="ECO:0000256" key="4">
    <source>
        <dbReference type="ARBA" id="ARBA00040926"/>
    </source>
</evidence>
<dbReference type="OrthoDB" id="5395912at2"/>
<organism evidence="10 11">
    <name type="scientific">Pelobacter propionicus (strain DSM 2379 / NBRC 103807 / OttBd1)</name>
    <dbReference type="NCBI Taxonomy" id="338966"/>
    <lineage>
        <taxon>Bacteria</taxon>
        <taxon>Pseudomonadati</taxon>
        <taxon>Thermodesulfobacteriota</taxon>
        <taxon>Desulfuromonadia</taxon>
        <taxon>Desulfuromonadales</taxon>
        <taxon>Desulfuromonadaceae</taxon>
        <taxon>Pelobacter</taxon>
    </lineage>
</organism>
<evidence type="ECO:0000256" key="6">
    <source>
        <dbReference type="ARBA" id="ARBA00043072"/>
    </source>
</evidence>
<dbReference type="Gene3D" id="3.10.50.40">
    <property type="match status" value="1"/>
</dbReference>
<proteinExistence type="inferred from homology"/>
<evidence type="ECO:0000256" key="2">
    <source>
        <dbReference type="ARBA" id="ARBA00007656"/>
    </source>
</evidence>
<evidence type="ECO:0000313" key="10">
    <source>
        <dbReference type="EMBL" id="ABK98201.1"/>
    </source>
</evidence>
<dbReference type="PANTHER" id="PTHR43629">
    <property type="entry name" value="PEPTIDYL-PROLYL CIS-TRANS ISOMERASE"/>
    <property type="match status" value="1"/>
</dbReference>
<evidence type="ECO:0000256" key="8">
    <source>
        <dbReference type="PROSITE-ProRule" id="PRU00278"/>
    </source>
</evidence>
<comment type="function">
    <text evidence="7">PPIases accelerate the folding of proteins. It prefers amino acid residues with hydrophobic side chains like leucine and phenylalanine in the P1 position of the peptides substrates.</text>
</comment>
<dbReference type="Pfam" id="PF07179">
    <property type="entry name" value="SseB"/>
    <property type="match status" value="1"/>
</dbReference>
<evidence type="ECO:0000256" key="7">
    <source>
        <dbReference type="ARBA" id="ARBA00046231"/>
    </source>
</evidence>